<dbReference type="InterPro" id="IPR014777">
    <property type="entry name" value="4pyrrole_Mease_sub1"/>
</dbReference>
<dbReference type="PIRSF" id="PIRSF036426">
    <property type="entry name" value="Sirohaem_synth"/>
    <property type="match status" value="1"/>
</dbReference>
<feature type="domain" description="Sirohaem synthase dimerisation" evidence="16">
    <location>
        <begin position="171"/>
        <end position="219"/>
    </location>
</feature>
<dbReference type="EC" id="4.99.1.4" evidence="17"/>
<dbReference type="InterPro" id="IPR019478">
    <property type="entry name" value="Sirohaem_synthase_dimer_dom"/>
</dbReference>
<evidence type="ECO:0000256" key="8">
    <source>
        <dbReference type="ARBA" id="ARBA00023027"/>
    </source>
</evidence>
<dbReference type="NCBIfam" id="TIGR01469">
    <property type="entry name" value="cobA_cysG_Cterm"/>
    <property type="match status" value="1"/>
</dbReference>
<comment type="pathway">
    <text evidence="1">Porphyrin-containing compound metabolism; siroheme biosynthesis; sirohydrochlorin from precorrin-2: step 1/1.</text>
</comment>
<keyword evidence="9 17" id="KW-0456">Lyase</keyword>
<dbReference type="NCBIfam" id="NF007922">
    <property type="entry name" value="PRK10637.1"/>
    <property type="match status" value="1"/>
</dbReference>
<dbReference type="EC" id="1.3.1.76" evidence="17"/>
<comment type="similarity">
    <text evidence="2 14">Belongs to the precorrin methyltransferase family.</text>
</comment>
<dbReference type="Gene3D" id="3.30.160.110">
    <property type="entry name" value="Siroheme synthase, domain 2"/>
    <property type="match status" value="1"/>
</dbReference>
<keyword evidence="6" id="KW-0949">S-adenosyl-L-methionine</keyword>
<dbReference type="CDD" id="cd11642">
    <property type="entry name" value="SUMT"/>
    <property type="match status" value="1"/>
</dbReference>
<protein>
    <submittedName>
        <fullName evidence="17">Siroheme synthase CysG</fullName>
        <ecNumber evidence="17">1.3.1.76</ecNumber>
        <ecNumber evidence="17">2.1.1.107</ecNumber>
        <ecNumber evidence="17">4.99.1.4</ecNumber>
    </submittedName>
</protein>
<dbReference type="PANTHER" id="PTHR45790:SF3">
    <property type="entry name" value="S-ADENOSYL-L-METHIONINE-DEPENDENT UROPORPHYRINOGEN III METHYLTRANSFERASE, CHLOROPLASTIC"/>
    <property type="match status" value="1"/>
</dbReference>
<dbReference type="EMBL" id="JBHSNA010000002">
    <property type="protein sequence ID" value="MFC5565504.1"/>
    <property type="molecule type" value="Genomic_DNA"/>
</dbReference>
<dbReference type="Proteomes" id="UP001596056">
    <property type="component" value="Unassembled WGS sequence"/>
</dbReference>
<dbReference type="Gene3D" id="3.40.1010.10">
    <property type="entry name" value="Cobalt-precorrin-4 Transmethylase, Domain 1"/>
    <property type="match status" value="1"/>
</dbReference>
<dbReference type="GO" id="GO:0004851">
    <property type="term" value="F:uroporphyrin-III C-methyltransferase activity"/>
    <property type="evidence" value="ECO:0007669"/>
    <property type="project" value="UniProtKB-EC"/>
</dbReference>
<keyword evidence="11" id="KW-0511">Multifunctional enzyme</keyword>
<dbReference type="InterPro" id="IPR006366">
    <property type="entry name" value="CobA/CysG_C"/>
</dbReference>
<comment type="pathway">
    <text evidence="12">Porphyrin-containing compound metabolism; siroheme biosynthesis; precorrin-2 from uroporphyrinogen III: step 1/1.</text>
</comment>
<gene>
    <name evidence="17" type="primary">cysG</name>
    <name evidence="17" type="ORF">ACFPOC_03625</name>
</gene>
<evidence type="ECO:0000256" key="6">
    <source>
        <dbReference type="ARBA" id="ARBA00022691"/>
    </source>
</evidence>
<dbReference type="Gene3D" id="1.10.8.210">
    <property type="entry name" value="Sirohaem synthase, dimerisation domain"/>
    <property type="match status" value="1"/>
</dbReference>
<sequence length="484" mass="50828">MRNVSLPPSDASSAGPARVEPLSVLPVFFDLHGKRALVAGGTDPAAWKAELLAAAGADVTVAAETLDDEMARLVAAGTVRHLARDWTPDLLHGCALAIADEEDPERAQGFVDAARAAAVPVNVIDNPAFCQFQFGSVVNRSPVVVGISTTGAAPILGQAVRRRIETLLPRSLAQWGALAQRLRDTVTDRLAPGPARRAFWESLVDRAFGPAPEADAESDLLKLIDTPAPKGGHVTFVGAGPGDPEHLTLKAVRALQSADVILFDDLVSDGVLELARREAKRILVGKRADRPSCKQHEINDLMVTLARAGRRVVRLKSGDPMIFGRAGEEIAALNAHGLPYDVVPGISAGLALAATLGTSLTHRDHAKSVRFVTAHSKHGGLPEDMNWHAIADPSATTVIYMGARMAARLSDRLLALGMPADTPVAIGQALGRPGQRTATATLATLPQAVAAHDLSQPIVIGLGRTFGEARADTAQSVDARIVAA</sequence>
<evidence type="ECO:0000256" key="14">
    <source>
        <dbReference type="RuleBase" id="RU003960"/>
    </source>
</evidence>
<evidence type="ECO:0000256" key="11">
    <source>
        <dbReference type="ARBA" id="ARBA00023268"/>
    </source>
</evidence>
<keyword evidence="3" id="KW-0169">Cobalamin biosynthesis</keyword>
<dbReference type="NCBIfam" id="NF004790">
    <property type="entry name" value="PRK06136.1"/>
    <property type="match status" value="1"/>
</dbReference>
<dbReference type="EC" id="2.1.1.107" evidence="17"/>
<dbReference type="Gene3D" id="3.40.50.720">
    <property type="entry name" value="NAD(P)-binding Rossmann-like Domain"/>
    <property type="match status" value="1"/>
</dbReference>
<evidence type="ECO:0000313" key="18">
    <source>
        <dbReference type="Proteomes" id="UP001596056"/>
    </source>
</evidence>
<dbReference type="RefSeq" id="WP_209837973.1">
    <property type="nucleotide sequence ID" value="NZ_JAGGJP010000002.1"/>
</dbReference>
<dbReference type="InterPro" id="IPR050161">
    <property type="entry name" value="Siro_Cobalamin_biosynth"/>
</dbReference>
<evidence type="ECO:0000256" key="2">
    <source>
        <dbReference type="ARBA" id="ARBA00005879"/>
    </source>
</evidence>
<dbReference type="GO" id="GO:0032259">
    <property type="term" value="P:methylation"/>
    <property type="evidence" value="ECO:0007669"/>
    <property type="project" value="UniProtKB-KW"/>
</dbReference>
<evidence type="ECO:0000256" key="3">
    <source>
        <dbReference type="ARBA" id="ARBA00022573"/>
    </source>
</evidence>
<dbReference type="PROSITE" id="PS00840">
    <property type="entry name" value="SUMT_2"/>
    <property type="match status" value="1"/>
</dbReference>
<evidence type="ECO:0000256" key="10">
    <source>
        <dbReference type="ARBA" id="ARBA00023244"/>
    </source>
</evidence>
<evidence type="ECO:0000256" key="4">
    <source>
        <dbReference type="ARBA" id="ARBA00022603"/>
    </source>
</evidence>
<dbReference type="SUPFAM" id="SSF51735">
    <property type="entry name" value="NAD(P)-binding Rossmann-fold domains"/>
    <property type="match status" value="1"/>
</dbReference>
<organism evidence="17 18">
    <name type="scientific">Rubellimicrobium aerolatum</name>
    <dbReference type="NCBI Taxonomy" id="490979"/>
    <lineage>
        <taxon>Bacteria</taxon>
        <taxon>Pseudomonadati</taxon>
        <taxon>Pseudomonadota</taxon>
        <taxon>Alphaproteobacteria</taxon>
        <taxon>Rhodobacterales</taxon>
        <taxon>Roseobacteraceae</taxon>
        <taxon>Rubellimicrobium</taxon>
    </lineage>
</organism>
<evidence type="ECO:0000256" key="1">
    <source>
        <dbReference type="ARBA" id="ARBA00005010"/>
    </source>
</evidence>
<dbReference type="InterPro" id="IPR006367">
    <property type="entry name" value="Sirohaem_synthase_N"/>
</dbReference>
<dbReference type="Gene3D" id="3.30.950.10">
    <property type="entry name" value="Methyltransferase, Cobalt-precorrin-4 Transmethylase, Domain 2"/>
    <property type="match status" value="1"/>
</dbReference>
<evidence type="ECO:0000259" key="16">
    <source>
        <dbReference type="Pfam" id="PF10414"/>
    </source>
</evidence>
<dbReference type="InterPro" id="IPR035996">
    <property type="entry name" value="4pyrrol_Methylase_sf"/>
</dbReference>
<reference evidence="18" key="1">
    <citation type="journal article" date="2019" name="Int. J. Syst. Evol. Microbiol.">
        <title>The Global Catalogue of Microorganisms (GCM) 10K type strain sequencing project: providing services to taxonomists for standard genome sequencing and annotation.</title>
        <authorList>
            <consortium name="The Broad Institute Genomics Platform"/>
            <consortium name="The Broad Institute Genome Sequencing Center for Infectious Disease"/>
            <person name="Wu L."/>
            <person name="Ma J."/>
        </authorList>
    </citation>
    <scope>NUCLEOTIDE SEQUENCE [LARGE SCALE GENOMIC DNA]</scope>
    <source>
        <strain evidence="18">KACC 11588</strain>
    </source>
</reference>
<evidence type="ECO:0000259" key="15">
    <source>
        <dbReference type="Pfam" id="PF00590"/>
    </source>
</evidence>
<name>A0ABW0S9F0_9RHOB</name>
<dbReference type="Pfam" id="PF10414">
    <property type="entry name" value="CysG_dimeriser"/>
    <property type="match status" value="1"/>
</dbReference>
<dbReference type="GO" id="GO:0051266">
    <property type="term" value="F:sirohydrochlorin ferrochelatase activity"/>
    <property type="evidence" value="ECO:0007669"/>
    <property type="project" value="UniProtKB-EC"/>
</dbReference>
<feature type="domain" description="Tetrapyrrole methylase" evidence="15">
    <location>
        <begin position="234"/>
        <end position="445"/>
    </location>
</feature>
<evidence type="ECO:0000256" key="9">
    <source>
        <dbReference type="ARBA" id="ARBA00023239"/>
    </source>
</evidence>
<comment type="caution">
    <text evidence="17">The sequence shown here is derived from an EMBL/GenBank/DDBJ whole genome shotgun (WGS) entry which is preliminary data.</text>
</comment>
<dbReference type="Pfam" id="PF00590">
    <property type="entry name" value="TP_methylase"/>
    <property type="match status" value="1"/>
</dbReference>
<dbReference type="InterPro" id="IPR000878">
    <property type="entry name" value="4pyrrol_Mease"/>
</dbReference>
<dbReference type="NCBIfam" id="TIGR01470">
    <property type="entry name" value="cysG_Nterm"/>
    <property type="match status" value="1"/>
</dbReference>
<dbReference type="InterPro" id="IPR037115">
    <property type="entry name" value="Sirohaem_synt_dimer_dom_sf"/>
</dbReference>
<keyword evidence="5 14" id="KW-0808">Transferase</keyword>
<keyword evidence="18" id="KW-1185">Reference proteome</keyword>
<keyword evidence="8" id="KW-0520">NAD</keyword>
<keyword evidence="7 17" id="KW-0560">Oxidoreductase</keyword>
<proteinExistence type="inferred from homology"/>
<dbReference type="SUPFAM" id="SSF75615">
    <property type="entry name" value="Siroheme synthase middle domains-like"/>
    <property type="match status" value="1"/>
</dbReference>
<dbReference type="PANTHER" id="PTHR45790">
    <property type="entry name" value="SIROHEME SYNTHASE-RELATED"/>
    <property type="match status" value="1"/>
</dbReference>
<keyword evidence="4 14" id="KW-0489">Methyltransferase</keyword>
<keyword evidence="10" id="KW-0627">Porphyrin biosynthesis</keyword>
<accession>A0ABW0S9F0</accession>
<evidence type="ECO:0000256" key="13">
    <source>
        <dbReference type="ARBA" id="ARBA00047561"/>
    </source>
</evidence>
<evidence type="ECO:0000313" key="17">
    <source>
        <dbReference type="EMBL" id="MFC5565504.1"/>
    </source>
</evidence>
<dbReference type="InterPro" id="IPR036291">
    <property type="entry name" value="NAD(P)-bd_dom_sf"/>
</dbReference>
<dbReference type="Pfam" id="PF13241">
    <property type="entry name" value="NAD_binding_7"/>
    <property type="match status" value="1"/>
</dbReference>
<dbReference type="GO" id="GO:0043115">
    <property type="term" value="F:precorrin-2 dehydrogenase activity"/>
    <property type="evidence" value="ECO:0007669"/>
    <property type="project" value="UniProtKB-EC"/>
</dbReference>
<evidence type="ECO:0000256" key="7">
    <source>
        <dbReference type="ARBA" id="ARBA00023002"/>
    </source>
</evidence>
<dbReference type="InterPro" id="IPR003043">
    <property type="entry name" value="Uropor_MeTrfase_CS"/>
</dbReference>
<evidence type="ECO:0000256" key="5">
    <source>
        <dbReference type="ARBA" id="ARBA00022679"/>
    </source>
</evidence>
<dbReference type="SUPFAM" id="SSF53790">
    <property type="entry name" value="Tetrapyrrole methylase"/>
    <property type="match status" value="1"/>
</dbReference>
<dbReference type="InterPro" id="IPR014776">
    <property type="entry name" value="4pyrrole_Mease_sub2"/>
</dbReference>
<evidence type="ECO:0000256" key="12">
    <source>
        <dbReference type="ARBA" id="ARBA00025705"/>
    </source>
</evidence>
<dbReference type="InterPro" id="IPR012409">
    <property type="entry name" value="Sirohaem_synth"/>
</dbReference>
<comment type="catalytic activity">
    <reaction evidence="13">
        <text>precorrin-2 + NAD(+) = sirohydrochlorin + NADH + 2 H(+)</text>
        <dbReference type="Rhea" id="RHEA:15613"/>
        <dbReference type="ChEBI" id="CHEBI:15378"/>
        <dbReference type="ChEBI" id="CHEBI:57540"/>
        <dbReference type="ChEBI" id="CHEBI:57945"/>
        <dbReference type="ChEBI" id="CHEBI:58351"/>
        <dbReference type="ChEBI" id="CHEBI:58827"/>
        <dbReference type="EC" id="1.3.1.76"/>
    </reaction>
</comment>